<dbReference type="PANTHER" id="PTHR13028">
    <property type="entry name" value="RRNA PROCESSING PROTEIN EBNA1-BINDING PROTEIN-RELATED"/>
    <property type="match status" value="1"/>
</dbReference>
<keyword evidence="6" id="KW-0539">Nucleus</keyword>
<dbReference type="FunCoup" id="H2YQ43">
    <property type="interactions" value="262"/>
</dbReference>
<evidence type="ECO:0000256" key="2">
    <source>
        <dbReference type="ARBA" id="ARBA00004604"/>
    </source>
</evidence>
<evidence type="ECO:0000256" key="7">
    <source>
        <dbReference type="SAM" id="MobiDB-lite"/>
    </source>
</evidence>
<reference evidence="8" key="3">
    <citation type="submission" date="2025-09" db="UniProtKB">
        <authorList>
            <consortium name="Ensembl"/>
        </authorList>
    </citation>
    <scope>IDENTIFICATION</scope>
</reference>
<sequence>MMIDDEVEEIHIPHIRDEDDQDGDSDRELQVAFASGLLKPGLFRPITAPPPAINNEVGLLEKLEEISQSDLEWVERLDVTIKRNKSEVTEDDQTDVHNDFQREVSFYGQAQNSVISAMLRLHSSGINTKRPDDYFAEMAKKDDHMKKVGVKLLALKKRRETSEKNQNNFKLRKYGKQVQRAVTLERQQKKREVLSSIKKFKKGKITNTDFLDDSSKENRPQGKKLSQLQKLQKHKVNHKRNFRDKKYGFGGKKKGQKRNTNTSSNDVSGFKRKVHGNKKNVRPGKSKRTKLKSKR</sequence>
<dbReference type="GO" id="GO:0006364">
    <property type="term" value="P:rRNA processing"/>
    <property type="evidence" value="ECO:0007669"/>
    <property type="project" value="TreeGrafter"/>
</dbReference>
<proteinExistence type="inferred from homology"/>
<accession>H2YQ43</accession>
<organism evidence="8 9">
    <name type="scientific">Ciona savignyi</name>
    <name type="common">Pacific transparent sea squirt</name>
    <dbReference type="NCBI Taxonomy" id="51511"/>
    <lineage>
        <taxon>Eukaryota</taxon>
        <taxon>Metazoa</taxon>
        <taxon>Chordata</taxon>
        <taxon>Tunicata</taxon>
        <taxon>Ascidiacea</taxon>
        <taxon>Phlebobranchia</taxon>
        <taxon>Cionidae</taxon>
        <taxon>Ciona</taxon>
    </lineage>
</organism>
<dbReference type="HOGENOM" id="CLU_036007_1_0_1"/>
<evidence type="ECO:0000313" key="8">
    <source>
        <dbReference type="Ensembl" id="ENSCSAVP00000007451.1"/>
    </source>
</evidence>
<evidence type="ECO:0000256" key="5">
    <source>
        <dbReference type="ARBA" id="ARBA00023054"/>
    </source>
</evidence>
<dbReference type="GO" id="GO:0030687">
    <property type="term" value="C:preribosome, large subunit precursor"/>
    <property type="evidence" value="ECO:0007669"/>
    <property type="project" value="TreeGrafter"/>
</dbReference>
<dbReference type="InterPro" id="IPR008610">
    <property type="entry name" value="Ebp2"/>
</dbReference>
<dbReference type="GO" id="GO:0005730">
    <property type="term" value="C:nucleolus"/>
    <property type="evidence" value="ECO:0007669"/>
    <property type="project" value="UniProtKB-SubCell"/>
</dbReference>
<feature type="region of interest" description="Disordered" evidence="7">
    <location>
        <begin position="1"/>
        <end position="26"/>
    </location>
</feature>
<dbReference type="Ensembl" id="ENSCSAVT00000007548.1">
    <property type="protein sequence ID" value="ENSCSAVP00000007451.1"/>
    <property type="gene ID" value="ENSCSAVG00000004452.1"/>
</dbReference>
<feature type="compositionally biased region" description="Basic residues" evidence="7">
    <location>
        <begin position="231"/>
        <end position="243"/>
    </location>
</feature>
<keyword evidence="4" id="KW-0690">Ribosome biogenesis</keyword>
<reference evidence="8" key="2">
    <citation type="submission" date="2025-08" db="UniProtKB">
        <authorList>
            <consortium name="Ensembl"/>
        </authorList>
    </citation>
    <scope>IDENTIFICATION</scope>
</reference>
<dbReference type="GeneTree" id="ENSGT00390000014984"/>
<evidence type="ECO:0000256" key="1">
    <source>
        <dbReference type="ARBA" id="ARBA00003387"/>
    </source>
</evidence>
<comment type="similarity">
    <text evidence="3">Belongs to the EBP2 family.</text>
</comment>
<evidence type="ECO:0000256" key="4">
    <source>
        <dbReference type="ARBA" id="ARBA00022517"/>
    </source>
</evidence>
<reference evidence="9" key="1">
    <citation type="submission" date="2003-08" db="EMBL/GenBank/DDBJ databases">
        <authorList>
            <person name="Birren B."/>
            <person name="Nusbaum C."/>
            <person name="Abebe A."/>
            <person name="Abouelleil A."/>
            <person name="Adekoya E."/>
            <person name="Ait-zahra M."/>
            <person name="Allen N."/>
            <person name="Allen T."/>
            <person name="An P."/>
            <person name="Anderson M."/>
            <person name="Anderson S."/>
            <person name="Arachchi H."/>
            <person name="Armbruster J."/>
            <person name="Bachantsang P."/>
            <person name="Baldwin J."/>
            <person name="Barry A."/>
            <person name="Bayul T."/>
            <person name="Blitshsteyn B."/>
            <person name="Bloom T."/>
            <person name="Blye J."/>
            <person name="Boguslavskiy L."/>
            <person name="Borowsky M."/>
            <person name="Boukhgalter B."/>
            <person name="Brunache A."/>
            <person name="Butler J."/>
            <person name="Calixte N."/>
            <person name="Calvo S."/>
            <person name="Camarata J."/>
            <person name="Campo K."/>
            <person name="Chang J."/>
            <person name="Cheshatsang Y."/>
            <person name="Citroen M."/>
            <person name="Collymore A."/>
            <person name="Considine T."/>
            <person name="Cook A."/>
            <person name="Cooke P."/>
            <person name="Corum B."/>
            <person name="Cuomo C."/>
            <person name="David R."/>
            <person name="Dawoe T."/>
            <person name="Degray S."/>
            <person name="Dodge S."/>
            <person name="Dooley K."/>
            <person name="Dorje P."/>
            <person name="Dorjee K."/>
            <person name="Dorris L."/>
            <person name="Duffey N."/>
            <person name="Dupes A."/>
            <person name="Elkins T."/>
            <person name="Engels R."/>
            <person name="Erickson J."/>
            <person name="Farina A."/>
            <person name="Faro S."/>
            <person name="Ferreira P."/>
            <person name="Fischer H."/>
            <person name="Fitzgerald M."/>
            <person name="Foley K."/>
            <person name="Gage D."/>
            <person name="Galagan J."/>
            <person name="Gearin G."/>
            <person name="Gnerre S."/>
            <person name="Gnirke A."/>
            <person name="Goyette A."/>
            <person name="Graham J."/>
            <person name="Grandbois E."/>
            <person name="Gyaltsen K."/>
            <person name="Hafez N."/>
            <person name="Hagopian D."/>
            <person name="Hagos B."/>
            <person name="Hall J."/>
            <person name="Hatcher B."/>
            <person name="Heller A."/>
            <person name="Higgins H."/>
            <person name="Honan T."/>
            <person name="Horn A."/>
            <person name="Houde N."/>
            <person name="Hughes L."/>
            <person name="Hulme W."/>
            <person name="Husby E."/>
            <person name="Iliev I."/>
            <person name="Jaffe D."/>
            <person name="Jones C."/>
            <person name="Kamal M."/>
            <person name="Kamat A."/>
            <person name="Kamvysselis M."/>
            <person name="Karlsson E."/>
            <person name="Kells C."/>
            <person name="Kieu A."/>
            <person name="Kisner P."/>
            <person name="Kodira C."/>
            <person name="Kulbokas E."/>
            <person name="Labutti K."/>
            <person name="Lama D."/>
            <person name="Landers T."/>
            <person name="Leger J."/>
            <person name="Levine S."/>
            <person name="Lewis D."/>
            <person name="Lewis T."/>
            <person name="Lindblad-toh K."/>
            <person name="Liu X."/>
            <person name="Lokyitsang T."/>
            <person name="Lokyitsang Y."/>
            <person name="Lucien O."/>
            <person name="Lui A."/>
            <person name="Ma L.J."/>
            <person name="Mabbitt R."/>
            <person name="Macdonald J."/>
            <person name="Maclean C."/>
            <person name="Major J."/>
            <person name="Manning J."/>
            <person name="Marabella R."/>
            <person name="Maru K."/>
            <person name="Matthews C."/>
            <person name="Mauceli E."/>
            <person name="Mccarthy M."/>
            <person name="Mcdonough S."/>
            <person name="Mcghee T."/>
            <person name="Meldrim J."/>
            <person name="Meneus L."/>
            <person name="Mesirov J."/>
            <person name="Mihalev A."/>
            <person name="Mihova T."/>
            <person name="Mikkelsen T."/>
            <person name="Mlenga V."/>
            <person name="Moru K."/>
            <person name="Mozes J."/>
            <person name="Mulrain L."/>
            <person name="Munson G."/>
            <person name="Naylor J."/>
            <person name="Newes C."/>
            <person name="Nguyen C."/>
            <person name="Nguyen N."/>
            <person name="Nguyen T."/>
            <person name="Nicol R."/>
            <person name="Nielsen C."/>
            <person name="Nizzari M."/>
            <person name="Norbu C."/>
            <person name="Norbu N."/>
            <person name="O'donnell P."/>
            <person name="Okoawo O."/>
            <person name="O'leary S."/>
            <person name="Omotosho B."/>
            <person name="O'neill K."/>
            <person name="Osman S."/>
            <person name="Parker S."/>
            <person name="Perrin D."/>
            <person name="Phunkhang P."/>
            <person name="Piqani B."/>
            <person name="Purcell S."/>
            <person name="Rachupka T."/>
            <person name="Ramasamy U."/>
            <person name="Rameau R."/>
            <person name="Ray V."/>
            <person name="Raymond C."/>
            <person name="Retta R."/>
            <person name="Richardson S."/>
            <person name="Rise C."/>
            <person name="Rodriguez J."/>
            <person name="Rogers J."/>
            <person name="Rogov P."/>
            <person name="Rutman M."/>
            <person name="Schupbach R."/>
            <person name="Seaman C."/>
            <person name="Settipalli S."/>
            <person name="Sharpe T."/>
            <person name="Sheridan J."/>
            <person name="Sherpa N."/>
            <person name="Shi J."/>
            <person name="Smirnov S."/>
            <person name="Smith C."/>
            <person name="Sougnez C."/>
            <person name="Spencer B."/>
            <person name="Stalker J."/>
            <person name="Stange-thomann N."/>
            <person name="Stavropoulos S."/>
            <person name="Stetson K."/>
            <person name="Stone C."/>
            <person name="Stone S."/>
            <person name="Stubbs M."/>
            <person name="Talamas J."/>
            <person name="Tchuinga P."/>
            <person name="Tenzing P."/>
            <person name="Tesfaye S."/>
            <person name="Theodore J."/>
            <person name="Thoulutsang Y."/>
            <person name="Topham K."/>
            <person name="Towey S."/>
            <person name="Tsamla T."/>
            <person name="Tsomo N."/>
            <person name="Vallee D."/>
            <person name="Vassiliev H."/>
            <person name="Venkataraman V."/>
            <person name="Vinson J."/>
            <person name="Vo A."/>
            <person name="Wade C."/>
            <person name="Wang S."/>
            <person name="Wangchuk T."/>
            <person name="Wangdi T."/>
            <person name="Whittaker C."/>
            <person name="Wilkinson J."/>
            <person name="Wu Y."/>
            <person name="Wyman D."/>
            <person name="Yadav S."/>
            <person name="Yang S."/>
            <person name="Yang X."/>
            <person name="Yeager S."/>
            <person name="Yee E."/>
            <person name="Young G."/>
            <person name="Zainoun J."/>
            <person name="Zembeck L."/>
            <person name="Zimmer A."/>
            <person name="Zody M."/>
            <person name="Lander E."/>
        </authorList>
    </citation>
    <scope>NUCLEOTIDE SEQUENCE [LARGE SCALE GENOMIC DNA]</scope>
</reference>
<dbReference type="AlphaFoldDB" id="H2YQ43"/>
<evidence type="ECO:0000256" key="3">
    <source>
        <dbReference type="ARBA" id="ARBA00007336"/>
    </source>
</evidence>
<evidence type="ECO:0000256" key="6">
    <source>
        <dbReference type="ARBA" id="ARBA00023242"/>
    </source>
</evidence>
<feature type="compositionally biased region" description="Basic residues" evidence="7">
    <location>
        <begin position="270"/>
        <end position="295"/>
    </location>
</feature>
<evidence type="ECO:0000313" key="9">
    <source>
        <dbReference type="Proteomes" id="UP000007875"/>
    </source>
</evidence>
<protein>
    <submittedName>
        <fullName evidence="8">Uncharacterized protein</fullName>
    </submittedName>
</protein>
<dbReference type="STRING" id="51511.ENSCSAVP00000007451"/>
<dbReference type="Proteomes" id="UP000007875">
    <property type="component" value="Unassembled WGS sequence"/>
</dbReference>
<name>H2YQ43_CIOSA</name>
<keyword evidence="9" id="KW-1185">Reference proteome</keyword>
<keyword evidence="5" id="KW-0175">Coiled coil</keyword>
<dbReference type="GO" id="GO:0034399">
    <property type="term" value="C:nuclear periphery"/>
    <property type="evidence" value="ECO:0007669"/>
    <property type="project" value="TreeGrafter"/>
</dbReference>
<feature type="compositionally biased region" description="Polar residues" evidence="7">
    <location>
        <begin position="258"/>
        <end position="267"/>
    </location>
</feature>
<feature type="region of interest" description="Disordered" evidence="7">
    <location>
        <begin position="208"/>
        <end position="295"/>
    </location>
</feature>
<dbReference type="OMA" id="RETMFHR"/>
<comment type="function">
    <text evidence="1">Required for the processing of the 27S pre-rRNA.</text>
</comment>
<dbReference type="Pfam" id="PF05890">
    <property type="entry name" value="Ebp2"/>
    <property type="match status" value="1"/>
</dbReference>
<dbReference type="eggNOG" id="KOG3080">
    <property type="taxonomic scope" value="Eukaryota"/>
</dbReference>
<dbReference type="PANTHER" id="PTHR13028:SF0">
    <property type="entry name" value="RRNA-PROCESSING PROTEIN EBP2-RELATED"/>
    <property type="match status" value="1"/>
</dbReference>
<comment type="subcellular location">
    <subcellularLocation>
        <location evidence="2">Nucleus</location>
        <location evidence="2">Nucleolus</location>
    </subcellularLocation>
</comment>
<dbReference type="InParanoid" id="H2YQ43"/>
<dbReference type="GO" id="GO:0042273">
    <property type="term" value="P:ribosomal large subunit biogenesis"/>
    <property type="evidence" value="ECO:0007669"/>
    <property type="project" value="TreeGrafter"/>
</dbReference>